<reference evidence="2 3" key="1">
    <citation type="submission" date="2019-11" db="EMBL/GenBank/DDBJ databases">
        <title>Genome-resolved metagenomics to study the prevalence of co-infection and intraspecific heterogeneity among plant pathogen metapopulations.</title>
        <authorList>
            <person name="Newberry E."/>
            <person name="Bhandari R."/>
            <person name="Kemble J."/>
            <person name="Sikora E."/>
            <person name="Potnis N."/>
        </authorList>
    </citation>
    <scope>NUCLEOTIDE SEQUENCE [LARGE SCALE GENOMIC DNA]</scope>
    <source>
        <strain evidence="2">Xp_Tom_Tuscaloosa_18b</strain>
    </source>
</reference>
<proteinExistence type="predicted"/>
<dbReference type="Proteomes" id="UP000471082">
    <property type="component" value="Unassembled WGS sequence"/>
</dbReference>
<dbReference type="SUPFAM" id="SSF52980">
    <property type="entry name" value="Restriction endonuclease-like"/>
    <property type="match status" value="1"/>
</dbReference>
<name>A0A7X5N2S2_XANPE</name>
<dbReference type="InterPro" id="IPR011335">
    <property type="entry name" value="Restrct_endonuc-II-like"/>
</dbReference>
<comment type="caution">
    <text evidence="2">The sequence shown here is derived from an EMBL/GenBank/DDBJ whole genome shotgun (WGS) entry which is preliminary data.</text>
</comment>
<dbReference type="Gene3D" id="3.90.320.10">
    <property type="match status" value="1"/>
</dbReference>
<evidence type="ECO:0000313" key="3">
    <source>
        <dbReference type="Proteomes" id="UP000471082"/>
    </source>
</evidence>
<dbReference type="CDD" id="cd22352">
    <property type="entry name" value="RecB_C-like"/>
    <property type="match status" value="1"/>
</dbReference>
<dbReference type="Pfam" id="PF12705">
    <property type="entry name" value="PDDEXK_1"/>
    <property type="match status" value="1"/>
</dbReference>
<feature type="non-terminal residue" evidence="2">
    <location>
        <position position="159"/>
    </location>
</feature>
<feature type="non-terminal residue" evidence="2">
    <location>
        <position position="1"/>
    </location>
</feature>
<feature type="domain" description="PD-(D/E)XK endonuclease-like" evidence="1">
    <location>
        <begin position="59"/>
        <end position="132"/>
    </location>
</feature>
<evidence type="ECO:0000313" key="2">
    <source>
        <dbReference type="EMBL" id="NEL79869.1"/>
    </source>
</evidence>
<sequence length="159" mass="18055">WDDGLAMLTALIGHTLTVALPEGTTLAAVPAPQRRNEMEFHFAMRPTRVDALLALLHRFGVVGDRQAFGARQRLEGLMTGLIDLTYTVDGRWYVLDYKSNRLPSYDADALARAMAHSEYELQALIYTVALHRWLRFRLGDGYDYARDFGGVRYLFCRGL</sequence>
<protein>
    <submittedName>
        <fullName evidence="2">Exodeoxyribonuclease V subunit beta</fullName>
    </submittedName>
</protein>
<accession>A0A7X5N2S2</accession>
<gene>
    <name evidence="2" type="ORF">G3W61_26960</name>
</gene>
<evidence type="ECO:0000259" key="1">
    <source>
        <dbReference type="Pfam" id="PF12705"/>
    </source>
</evidence>
<dbReference type="EMBL" id="JAAGYU010001031">
    <property type="protein sequence ID" value="NEL79869.1"/>
    <property type="molecule type" value="Genomic_DNA"/>
</dbReference>
<dbReference type="InterPro" id="IPR038726">
    <property type="entry name" value="PDDEXK_AddAB-type"/>
</dbReference>
<organism evidence="2 3">
    <name type="scientific">Xanthomonas perforans</name>
    <dbReference type="NCBI Taxonomy" id="442694"/>
    <lineage>
        <taxon>Bacteria</taxon>
        <taxon>Pseudomonadati</taxon>
        <taxon>Pseudomonadota</taxon>
        <taxon>Gammaproteobacteria</taxon>
        <taxon>Lysobacterales</taxon>
        <taxon>Lysobacteraceae</taxon>
        <taxon>Xanthomonas</taxon>
    </lineage>
</organism>
<dbReference type="AlphaFoldDB" id="A0A7X5N2S2"/>
<dbReference type="InterPro" id="IPR011604">
    <property type="entry name" value="PDDEXK-like_dom_sf"/>
</dbReference>